<comment type="caution">
    <text evidence="3">The sequence shown here is derived from an EMBL/GenBank/DDBJ whole genome shotgun (WGS) entry which is preliminary data.</text>
</comment>
<reference evidence="3 4" key="1">
    <citation type="journal article" date="2017" name="Curr. Biol.">
        <title>Genome architecture and evolution of a unichromosomal asexual nematode.</title>
        <authorList>
            <person name="Fradin H."/>
            <person name="Zegar C."/>
            <person name="Gutwein M."/>
            <person name="Lucas J."/>
            <person name="Kovtun M."/>
            <person name="Corcoran D."/>
            <person name="Baugh L.R."/>
            <person name="Kiontke K."/>
            <person name="Gunsalus K."/>
            <person name="Fitch D.H."/>
            <person name="Piano F."/>
        </authorList>
    </citation>
    <scope>NUCLEOTIDE SEQUENCE [LARGE SCALE GENOMIC DNA]</scope>
    <source>
        <strain evidence="3">PF1309</strain>
    </source>
</reference>
<dbReference type="Proteomes" id="UP000218231">
    <property type="component" value="Unassembled WGS sequence"/>
</dbReference>
<dbReference type="EMBL" id="LIAE01006635">
    <property type="protein sequence ID" value="PAV86774.1"/>
    <property type="molecule type" value="Genomic_DNA"/>
</dbReference>
<keyword evidence="2" id="KW-1133">Transmembrane helix</keyword>
<keyword evidence="2" id="KW-0472">Membrane</keyword>
<keyword evidence="4" id="KW-1185">Reference proteome</keyword>
<keyword evidence="2" id="KW-0812">Transmembrane</keyword>
<dbReference type="AlphaFoldDB" id="A0A2A2LKP0"/>
<proteinExistence type="predicted"/>
<evidence type="ECO:0000313" key="4">
    <source>
        <dbReference type="Proteomes" id="UP000218231"/>
    </source>
</evidence>
<protein>
    <submittedName>
        <fullName evidence="3">Uncharacterized protein</fullName>
    </submittedName>
</protein>
<feature type="region of interest" description="Disordered" evidence="1">
    <location>
        <begin position="1"/>
        <end position="27"/>
    </location>
</feature>
<sequence>MKGTSTDHLTTPEVLEDGRNGMESTRPSKKWTVRDCCIIIAIVLVAILLTVLIYFCLSASWSLSHFSKNILCLVINEVPLPVECNHTSPQQSEYDDEPSAN</sequence>
<evidence type="ECO:0000256" key="1">
    <source>
        <dbReference type="SAM" id="MobiDB-lite"/>
    </source>
</evidence>
<evidence type="ECO:0000313" key="3">
    <source>
        <dbReference type="EMBL" id="PAV86774.1"/>
    </source>
</evidence>
<feature type="transmembrane region" description="Helical" evidence="2">
    <location>
        <begin position="36"/>
        <end position="61"/>
    </location>
</feature>
<organism evidence="3 4">
    <name type="scientific">Diploscapter pachys</name>
    <dbReference type="NCBI Taxonomy" id="2018661"/>
    <lineage>
        <taxon>Eukaryota</taxon>
        <taxon>Metazoa</taxon>
        <taxon>Ecdysozoa</taxon>
        <taxon>Nematoda</taxon>
        <taxon>Chromadorea</taxon>
        <taxon>Rhabditida</taxon>
        <taxon>Rhabditina</taxon>
        <taxon>Rhabditomorpha</taxon>
        <taxon>Rhabditoidea</taxon>
        <taxon>Rhabditidae</taxon>
        <taxon>Diploscapter</taxon>
    </lineage>
</organism>
<accession>A0A2A2LKP0</accession>
<gene>
    <name evidence="3" type="ORF">WR25_05425</name>
</gene>
<name>A0A2A2LKP0_9BILA</name>
<evidence type="ECO:0000256" key="2">
    <source>
        <dbReference type="SAM" id="Phobius"/>
    </source>
</evidence>